<name>A0AAX4IFE2_9PEZI</name>
<dbReference type="AlphaFoldDB" id="A0AAX4IFE2"/>
<organism evidence="1 2">
    <name type="scientific">Colletotrichum destructivum</name>
    <dbReference type="NCBI Taxonomy" id="34406"/>
    <lineage>
        <taxon>Eukaryota</taxon>
        <taxon>Fungi</taxon>
        <taxon>Dikarya</taxon>
        <taxon>Ascomycota</taxon>
        <taxon>Pezizomycotina</taxon>
        <taxon>Sordariomycetes</taxon>
        <taxon>Hypocreomycetidae</taxon>
        <taxon>Glomerellales</taxon>
        <taxon>Glomerellaceae</taxon>
        <taxon>Colletotrichum</taxon>
        <taxon>Colletotrichum destructivum species complex</taxon>
    </lineage>
</organism>
<dbReference type="RefSeq" id="XP_062778742.1">
    <property type="nucleotide sequence ID" value="XM_062922691.1"/>
</dbReference>
<evidence type="ECO:0000313" key="2">
    <source>
        <dbReference type="Proteomes" id="UP001322277"/>
    </source>
</evidence>
<accession>A0AAX4IFE2</accession>
<dbReference type="Proteomes" id="UP001322277">
    <property type="component" value="Chromosome 4"/>
</dbReference>
<dbReference type="GeneID" id="87943035"/>
<gene>
    <name evidence="1" type="ORF">CDEST_06532</name>
</gene>
<proteinExistence type="predicted"/>
<dbReference type="EMBL" id="CP137308">
    <property type="protein sequence ID" value="WQF81518.1"/>
    <property type="molecule type" value="Genomic_DNA"/>
</dbReference>
<dbReference type="KEGG" id="cdet:87943035"/>
<sequence>MAPDLACAACPTGPLQLEILQPAGTPSAHQGLRSWFSGIVTHHTPNVRLGSRLVSIKTPSISHTAGMWRDRGSGDYPVETGSSSHYNRLLLVTDALSADTLG</sequence>
<reference evidence="2" key="1">
    <citation type="journal article" date="2023" name="bioRxiv">
        <title>Complete genome of the Medicago anthracnose fungus, Colletotrichum destructivum, reveals a mini-chromosome-like region within a core chromosome.</title>
        <authorList>
            <person name="Lapalu N."/>
            <person name="Simon A."/>
            <person name="Lu A."/>
            <person name="Plaumann P.-L."/>
            <person name="Amselem J."/>
            <person name="Pigne S."/>
            <person name="Auger A."/>
            <person name="Koch C."/>
            <person name="Dallery J.-F."/>
            <person name="O'Connell R.J."/>
        </authorList>
    </citation>
    <scope>NUCLEOTIDE SEQUENCE [LARGE SCALE GENOMIC DNA]</scope>
    <source>
        <strain evidence="2">CBS 520.97</strain>
    </source>
</reference>
<protein>
    <submittedName>
        <fullName evidence="1">Uncharacterized protein</fullName>
    </submittedName>
</protein>
<evidence type="ECO:0000313" key="1">
    <source>
        <dbReference type="EMBL" id="WQF81518.1"/>
    </source>
</evidence>
<keyword evidence="2" id="KW-1185">Reference proteome</keyword>